<evidence type="ECO:0000313" key="2">
    <source>
        <dbReference type="Proteomes" id="UP000003789"/>
    </source>
</evidence>
<dbReference type="Proteomes" id="UP000003789">
    <property type="component" value="Unassembled WGS sequence"/>
</dbReference>
<dbReference type="AlphaFoldDB" id="Q1YYI6"/>
<proteinExistence type="predicted"/>
<sequence>MGGTGRISGIALLDGRPLSGLKLRLFLNMEAFSQWVETDENGLYTVNVPFGSYSINGYEFDIAVANDVLSGKVLSANSTQYIEKIFVNETDNREGLEFEFLTPIEKYTTNAIFDAEGEVLLKWASVDNAEYYGLHITAKKQDIDEDERYIIGWPDIPKLKTNQINISKYINKFPTGYVFDYHVFAYTGEDNYINSTARNYENFDFKLYGLTRPSS</sequence>
<name>Q1YYI6_9GAMM</name>
<evidence type="ECO:0008006" key="3">
    <source>
        <dbReference type="Google" id="ProtNLM"/>
    </source>
</evidence>
<dbReference type="HOGENOM" id="CLU_082737_0_0_6"/>
<dbReference type="GO" id="GO:0030246">
    <property type="term" value="F:carbohydrate binding"/>
    <property type="evidence" value="ECO:0007669"/>
    <property type="project" value="InterPro"/>
</dbReference>
<accession>Q1YYI6</accession>
<evidence type="ECO:0000313" key="1">
    <source>
        <dbReference type="EMBL" id="EAS41336.1"/>
    </source>
</evidence>
<gene>
    <name evidence="1" type="ORF">P3TCK_07429</name>
</gene>
<comment type="caution">
    <text evidence="1">The sequence shown here is derived from an EMBL/GenBank/DDBJ whole genome shotgun (WGS) entry which is preliminary data.</text>
</comment>
<dbReference type="InterPro" id="IPR013784">
    <property type="entry name" value="Carb-bd-like_fold"/>
</dbReference>
<reference evidence="1 2" key="1">
    <citation type="submission" date="2006-03" db="EMBL/GenBank/DDBJ databases">
        <authorList>
            <person name="Bartlett D.H."/>
            <person name="Valle G."/>
            <person name="Lauro F.M."/>
            <person name="Vezzi A."/>
            <person name="Simonato F."/>
            <person name="Eloe E."/>
            <person name="Vitulo N."/>
            <person name="Stratton T.K."/>
            <person name="D'angelo M."/>
            <person name="Ferriera S."/>
            <person name="Johnson J."/>
            <person name="Kravitz S."/>
            <person name="Beeson K."/>
            <person name="Sutton G."/>
            <person name="Rogers Y."/>
            <person name="Friedman R."/>
            <person name="Frazier M."/>
            <person name="Venter J.C."/>
        </authorList>
    </citation>
    <scope>NUCLEOTIDE SEQUENCE [LARGE SCALE GENOMIC DNA]</scope>
    <source>
        <strain evidence="1 2">3TCK</strain>
    </source>
</reference>
<dbReference type="SUPFAM" id="SSF49452">
    <property type="entry name" value="Starch-binding domain-like"/>
    <property type="match status" value="1"/>
</dbReference>
<organism evidence="1 2">
    <name type="scientific">Photobacterium profundum 3TCK</name>
    <dbReference type="NCBI Taxonomy" id="314280"/>
    <lineage>
        <taxon>Bacteria</taxon>
        <taxon>Pseudomonadati</taxon>
        <taxon>Pseudomonadota</taxon>
        <taxon>Gammaproteobacteria</taxon>
        <taxon>Vibrionales</taxon>
        <taxon>Vibrionaceae</taxon>
        <taxon>Photobacterium</taxon>
    </lineage>
</organism>
<dbReference type="EMBL" id="AAPH01000036">
    <property type="protein sequence ID" value="EAS41336.1"/>
    <property type="molecule type" value="Genomic_DNA"/>
</dbReference>
<protein>
    <recommendedName>
        <fullName evidence="3">Carboxypeptidase regulatory-like domain-containing protein</fullName>
    </recommendedName>
</protein>